<sequence>MRRATRNGVIAVAAASGAMAVALPVSTAFAAGGSDAHGSAAGSPGVVSGNGIQLPVHVPVNVCGNTVDVVGLLNPAAGNACANTGGGKSGGTGKDGASATSGGASAHGATEGSPGVLSGNGIQLPVDLPVNVSGNSVDVVGIGNPAIGNQSVNGPGDEPTRPPRTPAPTHRAPKPPAPVRSHPAPHPATSTLAHTGADMTAPAVAGSAALLLTGAILYRRFRPGRPH</sequence>
<dbReference type="Proteomes" id="UP001611397">
    <property type="component" value="Unassembled WGS sequence"/>
</dbReference>
<accession>A0ABW7V5V9</accession>
<evidence type="ECO:0000256" key="6">
    <source>
        <dbReference type="ARBA" id="ARBA00023087"/>
    </source>
</evidence>
<comment type="subcellular location">
    <subcellularLocation>
        <location evidence="1">Secreted</location>
        <location evidence="1">Cell wall</location>
    </subcellularLocation>
</comment>
<evidence type="ECO:0000313" key="13">
    <source>
        <dbReference type="Proteomes" id="UP001611397"/>
    </source>
</evidence>
<reference evidence="12 13" key="1">
    <citation type="submission" date="2024-10" db="EMBL/GenBank/DDBJ databases">
        <title>The Natural Products Discovery Center: Release of the First 8490 Sequenced Strains for Exploring Actinobacteria Biosynthetic Diversity.</title>
        <authorList>
            <person name="Kalkreuter E."/>
            <person name="Kautsar S.A."/>
            <person name="Yang D."/>
            <person name="Bader C.D."/>
            <person name="Teijaro C.N."/>
            <person name="Fluegel L."/>
            <person name="Davis C.M."/>
            <person name="Simpson J.R."/>
            <person name="Lauterbach L."/>
            <person name="Steele A.D."/>
            <person name="Gui C."/>
            <person name="Meng S."/>
            <person name="Li G."/>
            <person name="Viehrig K."/>
            <person name="Ye F."/>
            <person name="Su P."/>
            <person name="Kiefer A.F."/>
            <person name="Nichols A."/>
            <person name="Cepeda A.J."/>
            <person name="Yan W."/>
            <person name="Fan B."/>
            <person name="Jiang Y."/>
            <person name="Adhikari A."/>
            <person name="Zheng C.-J."/>
            <person name="Schuster L."/>
            <person name="Cowan T.M."/>
            <person name="Smanski M.J."/>
            <person name="Chevrette M.G."/>
            <person name="De Carvalho L.P.S."/>
            <person name="Shen B."/>
        </authorList>
    </citation>
    <scope>NUCLEOTIDE SEQUENCE [LARGE SCALE GENOMIC DNA]</scope>
    <source>
        <strain evidence="12 13">NPDC020295</strain>
    </source>
</reference>
<keyword evidence="9" id="KW-0472">Membrane</keyword>
<keyword evidence="4 10" id="KW-0732">Signal</keyword>
<evidence type="ECO:0000256" key="2">
    <source>
        <dbReference type="ARBA" id="ARBA00022512"/>
    </source>
</evidence>
<feature type="transmembrane region" description="Helical" evidence="9">
    <location>
        <begin position="199"/>
        <end position="218"/>
    </location>
</feature>
<feature type="region of interest" description="Disordered" evidence="8">
    <location>
        <begin position="87"/>
        <end position="118"/>
    </location>
</feature>
<dbReference type="EMBL" id="JBIRWM010000005">
    <property type="protein sequence ID" value="MFI2156742.1"/>
    <property type="molecule type" value="Genomic_DNA"/>
</dbReference>
<keyword evidence="3" id="KW-0964">Secreted</keyword>
<dbReference type="NCBIfam" id="TIGR01167">
    <property type="entry name" value="LPXTG_anchor"/>
    <property type="match status" value="1"/>
</dbReference>
<name>A0ABW7V5V9_STROI</name>
<evidence type="ECO:0000256" key="5">
    <source>
        <dbReference type="ARBA" id="ARBA00022889"/>
    </source>
</evidence>
<dbReference type="PROSITE" id="PS51884">
    <property type="entry name" value="CHAPLIN"/>
    <property type="match status" value="2"/>
</dbReference>
<protein>
    <submittedName>
        <fullName evidence="12">Chaplin</fullName>
    </submittedName>
</protein>
<dbReference type="RefSeq" id="WP_208616595.1">
    <property type="nucleotide sequence ID" value="NZ_JBIRUT010000009.1"/>
</dbReference>
<keyword evidence="9" id="KW-1133">Transmembrane helix</keyword>
<evidence type="ECO:0000256" key="8">
    <source>
        <dbReference type="SAM" id="MobiDB-lite"/>
    </source>
</evidence>
<evidence type="ECO:0000313" key="12">
    <source>
        <dbReference type="EMBL" id="MFI2156742.1"/>
    </source>
</evidence>
<feature type="chain" id="PRO_5046953047" evidence="10">
    <location>
        <begin position="31"/>
        <end position="227"/>
    </location>
</feature>
<evidence type="ECO:0000259" key="11">
    <source>
        <dbReference type="PROSITE" id="PS51884"/>
    </source>
</evidence>
<feature type="region of interest" description="Disordered" evidence="8">
    <location>
        <begin position="142"/>
        <end position="191"/>
    </location>
</feature>
<feature type="signal peptide" evidence="10">
    <location>
        <begin position="1"/>
        <end position="30"/>
    </location>
</feature>
<feature type="compositionally biased region" description="Low complexity" evidence="8">
    <location>
        <begin position="95"/>
        <end position="113"/>
    </location>
</feature>
<keyword evidence="9" id="KW-0812">Transmembrane</keyword>
<comment type="caution">
    <text evidence="12">The sequence shown here is derived from an EMBL/GenBank/DDBJ whole genome shotgun (WGS) entry which is preliminary data.</text>
</comment>
<evidence type="ECO:0000256" key="3">
    <source>
        <dbReference type="ARBA" id="ARBA00022525"/>
    </source>
</evidence>
<keyword evidence="6 7" id="KW-0034">Amyloid</keyword>
<feature type="domain" description="Chaplin" evidence="11">
    <location>
        <begin position="43"/>
        <end position="83"/>
    </location>
</feature>
<gene>
    <name evidence="12" type="ORF">ACH49L_13765</name>
</gene>
<keyword evidence="13" id="KW-1185">Reference proteome</keyword>
<evidence type="ECO:0000256" key="7">
    <source>
        <dbReference type="PROSITE-ProRule" id="PRU01232"/>
    </source>
</evidence>
<keyword evidence="2" id="KW-0134">Cell wall</keyword>
<keyword evidence="5" id="KW-0130">Cell adhesion</keyword>
<proteinExistence type="predicted"/>
<evidence type="ECO:0000256" key="9">
    <source>
        <dbReference type="SAM" id="Phobius"/>
    </source>
</evidence>
<dbReference type="Pfam" id="PF03777">
    <property type="entry name" value="ChpA-C"/>
    <property type="match status" value="2"/>
</dbReference>
<dbReference type="InterPro" id="IPR005528">
    <property type="entry name" value="ChpA-H"/>
</dbReference>
<evidence type="ECO:0000256" key="4">
    <source>
        <dbReference type="ARBA" id="ARBA00022729"/>
    </source>
</evidence>
<evidence type="ECO:0000256" key="1">
    <source>
        <dbReference type="ARBA" id="ARBA00004191"/>
    </source>
</evidence>
<evidence type="ECO:0000256" key="10">
    <source>
        <dbReference type="SAM" id="SignalP"/>
    </source>
</evidence>
<feature type="domain" description="Chaplin" evidence="11">
    <location>
        <begin position="113"/>
        <end position="153"/>
    </location>
</feature>
<organism evidence="12 13">
    <name type="scientific">Streptomyces olivaceoviridis</name>
    <name type="common">Streptomyces corchorusii</name>
    <dbReference type="NCBI Taxonomy" id="1921"/>
    <lineage>
        <taxon>Bacteria</taxon>
        <taxon>Bacillati</taxon>
        <taxon>Actinomycetota</taxon>
        <taxon>Actinomycetes</taxon>
        <taxon>Kitasatosporales</taxon>
        <taxon>Streptomycetaceae</taxon>
        <taxon>Streptomyces</taxon>
    </lineage>
</organism>